<evidence type="ECO:0000256" key="2">
    <source>
        <dbReference type="ARBA" id="ARBA00005830"/>
    </source>
</evidence>
<feature type="non-terminal residue" evidence="3">
    <location>
        <position position="1"/>
    </location>
</feature>
<gene>
    <name evidence="3" type="ORF">INT45_002765</name>
</gene>
<keyword evidence="4" id="KW-1185">Reference proteome</keyword>
<dbReference type="PANTHER" id="PTHR20883:SF46">
    <property type="entry name" value="PHYTANOYL-COA HYDROXYLASE"/>
    <property type="match status" value="1"/>
</dbReference>
<dbReference type="AlphaFoldDB" id="A0A8H7VEA0"/>
<organism evidence="3 4">
    <name type="scientific">Circinella minor</name>
    <dbReference type="NCBI Taxonomy" id="1195481"/>
    <lineage>
        <taxon>Eukaryota</taxon>
        <taxon>Fungi</taxon>
        <taxon>Fungi incertae sedis</taxon>
        <taxon>Mucoromycota</taxon>
        <taxon>Mucoromycotina</taxon>
        <taxon>Mucoromycetes</taxon>
        <taxon>Mucorales</taxon>
        <taxon>Lichtheimiaceae</taxon>
        <taxon>Circinella</taxon>
    </lineage>
</organism>
<comment type="cofactor">
    <cofactor evidence="1">
        <name>Fe cation</name>
        <dbReference type="ChEBI" id="CHEBI:24875"/>
    </cofactor>
</comment>
<accession>A0A8H7VEA0</accession>
<dbReference type="Pfam" id="PF05721">
    <property type="entry name" value="PhyH"/>
    <property type="match status" value="1"/>
</dbReference>
<evidence type="ECO:0008006" key="5">
    <source>
        <dbReference type="Google" id="ProtNLM"/>
    </source>
</evidence>
<dbReference type="InterPro" id="IPR008775">
    <property type="entry name" value="Phytyl_CoA_dOase-like"/>
</dbReference>
<dbReference type="SUPFAM" id="SSF51197">
    <property type="entry name" value="Clavaminate synthase-like"/>
    <property type="match status" value="1"/>
</dbReference>
<evidence type="ECO:0000313" key="3">
    <source>
        <dbReference type="EMBL" id="KAG2215662.1"/>
    </source>
</evidence>
<evidence type="ECO:0000313" key="4">
    <source>
        <dbReference type="Proteomes" id="UP000646827"/>
    </source>
</evidence>
<evidence type="ECO:0000256" key="1">
    <source>
        <dbReference type="ARBA" id="ARBA00001962"/>
    </source>
</evidence>
<dbReference type="EMBL" id="JAEPRB010000497">
    <property type="protein sequence ID" value="KAG2215662.1"/>
    <property type="molecule type" value="Genomic_DNA"/>
</dbReference>
<dbReference type="PANTHER" id="PTHR20883">
    <property type="entry name" value="PHYTANOYL-COA DIOXYGENASE DOMAIN CONTAINING 1"/>
    <property type="match status" value="1"/>
</dbReference>
<dbReference type="Proteomes" id="UP000646827">
    <property type="component" value="Unassembled WGS sequence"/>
</dbReference>
<dbReference type="Gene3D" id="2.60.120.620">
    <property type="entry name" value="q2cbj1_9rhob like domain"/>
    <property type="match status" value="1"/>
</dbReference>
<reference evidence="3 4" key="1">
    <citation type="submission" date="2020-12" db="EMBL/GenBank/DDBJ databases">
        <title>Metabolic potential, ecology and presence of endohyphal bacteria is reflected in genomic diversity of Mucoromycotina.</title>
        <authorList>
            <person name="Muszewska A."/>
            <person name="Okrasinska A."/>
            <person name="Steczkiewicz K."/>
            <person name="Drgas O."/>
            <person name="Orlowska M."/>
            <person name="Perlinska-Lenart U."/>
            <person name="Aleksandrzak-Piekarczyk T."/>
            <person name="Szatraj K."/>
            <person name="Zielenkiewicz U."/>
            <person name="Pilsyk S."/>
            <person name="Malc E."/>
            <person name="Mieczkowski P."/>
            <person name="Kruszewska J.S."/>
            <person name="Biernat P."/>
            <person name="Pawlowska J."/>
        </authorList>
    </citation>
    <scope>NUCLEOTIDE SEQUENCE [LARGE SCALE GENOMIC DNA]</scope>
    <source>
        <strain evidence="3 4">CBS 142.35</strain>
    </source>
</reference>
<comment type="similarity">
    <text evidence="2">Belongs to the PhyH family.</text>
</comment>
<proteinExistence type="inferred from homology"/>
<name>A0A8H7VEA0_9FUNG</name>
<protein>
    <recommendedName>
        <fullName evidence="5">Phytanoyl-CoA dioxygenase family protein</fullName>
    </recommendedName>
</protein>
<comment type="caution">
    <text evidence="3">The sequence shown here is derived from an EMBL/GenBank/DDBJ whole genome shotgun (WGS) entry which is preliminary data.</text>
</comment>
<dbReference type="OrthoDB" id="445007at2759"/>
<sequence>KRQKKNTICTIILEPLTCGYLDPIKSDEYKTNKLSYISRRNSIIEADKSISNVILETVARWAAMLLGNPKQVFLMNEQYIIKPPHSAGTSQFAWHQDSDYLDPRLQSQSTVACWIALDSVDESNGTIMISDLENPHGEPFPVIVPAGSIVFMSNRLRHKSTGNTSSRFRRVFMPQYSLNPLMSIDNNEKAIGLAIQCTFS</sequence>